<dbReference type="PANTHER" id="PTHR38438:SF1">
    <property type="entry name" value="RIBOFLAVIN TRANSPORTER RIBU"/>
    <property type="match status" value="1"/>
</dbReference>
<dbReference type="GO" id="GO:0005886">
    <property type="term" value="C:plasma membrane"/>
    <property type="evidence" value="ECO:0007669"/>
    <property type="project" value="UniProtKB-SubCell"/>
</dbReference>
<dbReference type="PANTHER" id="PTHR38438">
    <property type="entry name" value="RIBOFLAVIN TRANSPORTER RIBU"/>
    <property type="match status" value="1"/>
</dbReference>
<feature type="transmembrane region" description="Helical" evidence="9">
    <location>
        <begin position="52"/>
        <end position="77"/>
    </location>
</feature>
<keyword evidence="5 9" id="KW-0812">Transmembrane</keyword>
<accession>A0A6N4TE64</accession>
<dbReference type="EMBL" id="AP019695">
    <property type="protein sequence ID" value="BBK21218.1"/>
    <property type="molecule type" value="Genomic_DNA"/>
</dbReference>
<dbReference type="Gene3D" id="1.10.1760.20">
    <property type="match status" value="1"/>
</dbReference>
<keyword evidence="7 8" id="KW-0472">Membrane</keyword>
<evidence type="ECO:0000256" key="1">
    <source>
        <dbReference type="ARBA" id="ARBA00004651"/>
    </source>
</evidence>
<feature type="transmembrane region" description="Helical" evidence="9">
    <location>
        <begin position="144"/>
        <end position="163"/>
    </location>
</feature>
<feature type="transmembrane region" description="Helical" evidence="9">
    <location>
        <begin position="12"/>
        <end position="32"/>
    </location>
</feature>
<keyword evidence="6 9" id="KW-1133">Transmembrane helix</keyword>
<evidence type="ECO:0000256" key="5">
    <source>
        <dbReference type="ARBA" id="ARBA00022692"/>
    </source>
</evidence>
<dbReference type="InterPro" id="IPR024529">
    <property type="entry name" value="ECF_trnsprt_substrate-spec"/>
</dbReference>
<feature type="transmembrane region" description="Helical" evidence="9">
    <location>
        <begin position="169"/>
        <end position="196"/>
    </location>
</feature>
<dbReference type="KEGG" id="aarg:Aargi30884_01210"/>
<evidence type="ECO:0000256" key="6">
    <source>
        <dbReference type="ARBA" id="ARBA00022989"/>
    </source>
</evidence>
<gene>
    <name evidence="10" type="ORF">Aargi30884_01210</name>
</gene>
<dbReference type="Pfam" id="PF12822">
    <property type="entry name" value="ECF_trnsprt"/>
    <property type="match status" value="1"/>
</dbReference>
<keyword evidence="3 8" id="KW-0813">Transport</keyword>
<keyword evidence="11" id="KW-1185">Reference proteome</keyword>
<dbReference type="Proteomes" id="UP000464754">
    <property type="component" value="Chromosome"/>
</dbReference>
<dbReference type="InterPro" id="IPR025720">
    <property type="entry name" value="RibU"/>
</dbReference>
<dbReference type="GO" id="GO:0032217">
    <property type="term" value="F:riboflavin transmembrane transporter activity"/>
    <property type="evidence" value="ECO:0007669"/>
    <property type="project" value="UniProtKB-UniRule"/>
</dbReference>
<reference evidence="11" key="1">
    <citation type="submission" date="2019-05" db="EMBL/GenBank/DDBJ databases">
        <title>Complete genome sequencing of Absiella argi strain JCM 30884.</title>
        <authorList>
            <person name="Sakamoto M."/>
            <person name="Murakami T."/>
            <person name="Mori H."/>
        </authorList>
    </citation>
    <scope>NUCLEOTIDE SEQUENCE [LARGE SCALE GENOMIC DNA]</scope>
    <source>
        <strain evidence="11">JCM 30884</strain>
    </source>
</reference>
<evidence type="ECO:0000313" key="11">
    <source>
        <dbReference type="Proteomes" id="UP000464754"/>
    </source>
</evidence>
<keyword evidence="4 8" id="KW-1003">Cell membrane</keyword>
<comment type="function">
    <text evidence="8">Probably a riboflavin-binding protein that interacts with the energy-coupling factor (ECF) ABC-transporter complex.</text>
</comment>
<comment type="similarity">
    <text evidence="2 8">Belongs to the prokaryotic riboflavin transporter (P-RFT) (TC 2.A.87) family.</text>
</comment>
<dbReference type="RefSeq" id="WP_115714487.1">
    <property type="nucleotide sequence ID" value="NZ_AP019695.1"/>
</dbReference>
<proteinExistence type="inferred from homology"/>
<evidence type="ECO:0000256" key="4">
    <source>
        <dbReference type="ARBA" id="ARBA00022475"/>
    </source>
</evidence>
<feature type="transmembrane region" description="Helical" evidence="9">
    <location>
        <begin position="114"/>
        <end position="137"/>
    </location>
</feature>
<evidence type="ECO:0000256" key="9">
    <source>
        <dbReference type="SAM" id="Phobius"/>
    </source>
</evidence>
<name>A0A6N4TE64_9FIRM</name>
<evidence type="ECO:0000256" key="7">
    <source>
        <dbReference type="ARBA" id="ARBA00023136"/>
    </source>
</evidence>
<dbReference type="PIRSF" id="PIRSF037778">
    <property type="entry name" value="UCP037778_transp_RibU"/>
    <property type="match status" value="1"/>
</dbReference>
<evidence type="ECO:0000313" key="10">
    <source>
        <dbReference type="EMBL" id="BBK21218.1"/>
    </source>
</evidence>
<organism evidence="10 11">
    <name type="scientific">Amedibacterium intestinale</name>
    <dbReference type="NCBI Taxonomy" id="2583452"/>
    <lineage>
        <taxon>Bacteria</taxon>
        <taxon>Bacillati</taxon>
        <taxon>Bacillota</taxon>
        <taxon>Erysipelotrichia</taxon>
        <taxon>Erysipelotrichales</taxon>
        <taxon>Erysipelotrichaceae</taxon>
        <taxon>Amedibacterium</taxon>
    </lineage>
</organism>
<dbReference type="AlphaFoldDB" id="A0A6N4TE64"/>
<sequence>MSATFSTKRKSSISFIAKISILGALSCILMLFEFPIPIAPPFYELDFSEVVVLIGGFALGPGAAVCIEGLKILLNLLLNGTITMGIGELANFLIGCSLVLPATILYQKHKTRKMALLGLLIGVLSMTLVAALINYFVLIPAYAFFLSPAITLDKIISMGQVIFPSINSLSMVILLCVIPFNLIKGILVSTIVLFSYKKIAPLLKKN</sequence>
<evidence type="ECO:0000256" key="2">
    <source>
        <dbReference type="ARBA" id="ARBA00005540"/>
    </source>
</evidence>
<evidence type="ECO:0000256" key="3">
    <source>
        <dbReference type="ARBA" id="ARBA00022448"/>
    </source>
</evidence>
<comment type="subcellular location">
    <subcellularLocation>
        <location evidence="1">Cell membrane</location>
        <topology evidence="1">Multi-pass membrane protein</topology>
    </subcellularLocation>
</comment>
<protein>
    <recommendedName>
        <fullName evidence="8">Riboflavin transporter</fullName>
    </recommendedName>
</protein>
<evidence type="ECO:0000256" key="8">
    <source>
        <dbReference type="PIRNR" id="PIRNR037778"/>
    </source>
</evidence>